<dbReference type="GO" id="GO:0043531">
    <property type="term" value="F:ADP binding"/>
    <property type="evidence" value="ECO:0007669"/>
    <property type="project" value="InterPro"/>
</dbReference>
<dbReference type="InterPro" id="IPR002182">
    <property type="entry name" value="NB-ARC"/>
</dbReference>
<dbReference type="Pfam" id="PF00931">
    <property type="entry name" value="NB-ARC"/>
    <property type="match status" value="1"/>
</dbReference>
<sequence>MIVGEAILESLSGDAERLDDMWEDGLEKWEQLRHSLLGSLLGSKILVTTHSEIVARNMGCSRNNVLQLGKFPSEQCWSIFSRVTFFDRDNEEHARLESIGRYIVEKCGGLSLSAKALGSLLRLNSSVQELRNMLDSELHKLPGIWEA</sequence>
<dbReference type="InParanoid" id="B9RQC2"/>
<evidence type="ECO:0000259" key="2">
    <source>
        <dbReference type="Pfam" id="PF00931"/>
    </source>
</evidence>
<dbReference type="EMBL" id="EQ973801">
    <property type="protein sequence ID" value="EEF46361.1"/>
    <property type="molecule type" value="Genomic_DNA"/>
</dbReference>
<accession>B9RQC2</accession>
<evidence type="ECO:0000313" key="4">
    <source>
        <dbReference type="Proteomes" id="UP000008311"/>
    </source>
</evidence>
<dbReference type="SUPFAM" id="SSF52540">
    <property type="entry name" value="P-loop containing nucleoside triphosphate hydrolases"/>
    <property type="match status" value="1"/>
</dbReference>
<dbReference type="InterPro" id="IPR042197">
    <property type="entry name" value="Apaf_helical"/>
</dbReference>
<keyword evidence="1" id="KW-0611">Plant defense</keyword>
<dbReference type="STRING" id="3988.B9RQC2"/>
<evidence type="ECO:0000256" key="1">
    <source>
        <dbReference type="ARBA" id="ARBA00022821"/>
    </source>
</evidence>
<proteinExistence type="predicted"/>
<dbReference type="PANTHER" id="PTHR36766:SF45">
    <property type="entry name" value="NB-ARC DOMAIN-CONTAINING PROTEIN"/>
    <property type="match status" value="1"/>
</dbReference>
<evidence type="ECO:0000313" key="3">
    <source>
        <dbReference type="EMBL" id="EEF46361.1"/>
    </source>
</evidence>
<dbReference type="PANTHER" id="PTHR36766">
    <property type="entry name" value="PLANT BROAD-SPECTRUM MILDEW RESISTANCE PROTEIN RPW8"/>
    <property type="match status" value="1"/>
</dbReference>
<dbReference type="Proteomes" id="UP000008311">
    <property type="component" value="Unassembled WGS sequence"/>
</dbReference>
<dbReference type="GO" id="GO:0006952">
    <property type="term" value="P:defense response"/>
    <property type="evidence" value="ECO:0007669"/>
    <property type="project" value="UniProtKB-KW"/>
</dbReference>
<dbReference type="AlphaFoldDB" id="B9RQC2"/>
<name>B9RQC2_RICCO</name>
<organism evidence="3 4">
    <name type="scientific">Ricinus communis</name>
    <name type="common">Castor bean</name>
    <dbReference type="NCBI Taxonomy" id="3988"/>
    <lineage>
        <taxon>Eukaryota</taxon>
        <taxon>Viridiplantae</taxon>
        <taxon>Streptophyta</taxon>
        <taxon>Embryophyta</taxon>
        <taxon>Tracheophyta</taxon>
        <taxon>Spermatophyta</taxon>
        <taxon>Magnoliopsida</taxon>
        <taxon>eudicotyledons</taxon>
        <taxon>Gunneridae</taxon>
        <taxon>Pentapetalae</taxon>
        <taxon>rosids</taxon>
        <taxon>fabids</taxon>
        <taxon>Malpighiales</taxon>
        <taxon>Euphorbiaceae</taxon>
        <taxon>Acalyphoideae</taxon>
        <taxon>Acalypheae</taxon>
        <taxon>Ricinus</taxon>
    </lineage>
</organism>
<protein>
    <recommendedName>
        <fullName evidence="2">NB-ARC domain-containing protein</fullName>
    </recommendedName>
</protein>
<reference evidence="4" key="1">
    <citation type="journal article" date="2010" name="Nat. Biotechnol.">
        <title>Draft genome sequence of the oilseed species Ricinus communis.</title>
        <authorList>
            <person name="Chan A.P."/>
            <person name="Crabtree J."/>
            <person name="Zhao Q."/>
            <person name="Lorenzi H."/>
            <person name="Orvis J."/>
            <person name="Puiu D."/>
            <person name="Melake-Berhan A."/>
            <person name="Jones K.M."/>
            <person name="Redman J."/>
            <person name="Chen G."/>
            <person name="Cahoon E.B."/>
            <person name="Gedil M."/>
            <person name="Stanke M."/>
            <person name="Haas B.J."/>
            <person name="Wortman J.R."/>
            <person name="Fraser-Liggett C.M."/>
            <person name="Ravel J."/>
            <person name="Rabinowicz P.D."/>
        </authorList>
    </citation>
    <scope>NUCLEOTIDE SEQUENCE [LARGE SCALE GENOMIC DNA]</scope>
    <source>
        <strain evidence="4">cv. Hale</strain>
    </source>
</reference>
<dbReference type="eggNOG" id="KOG4658">
    <property type="taxonomic scope" value="Eukaryota"/>
</dbReference>
<dbReference type="Gene3D" id="1.10.8.430">
    <property type="entry name" value="Helical domain of apoptotic protease-activating factors"/>
    <property type="match status" value="1"/>
</dbReference>
<gene>
    <name evidence="3" type="ORF">RCOM_1487500</name>
</gene>
<feature type="domain" description="NB-ARC" evidence="2">
    <location>
        <begin position="18"/>
        <end position="86"/>
    </location>
</feature>
<keyword evidence="4" id="KW-1185">Reference proteome</keyword>
<dbReference type="InterPro" id="IPR027417">
    <property type="entry name" value="P-loop_NTPase"/>
</dbReference>